<accession>A0A1Y1CJ51</accession>
<evidence type="ECO:0000313" key="2">
    <source>
        <dbReference type="EMBL" id="BAX80416.1"/>
    </source>
</evidence>
<keyword evidence="1" id="KW-1133">Transmembrane helix</keyword>
<evidence type="ECO:0000313" key="3">
    <source>
        <dbReference type="Proteomes" id="UP000218267"/>
    </source>
</evidence>
<organism evidence="2 3">
    <name type="scientific">Labilibaculum antarcticum</name>
    <dbReference type="NCBI Taxonomy" id="1717717"/>
    <lineage>
        <taxon>Bacteria</taxon>
        <taxon>Pseudomonadati</taxon>
        <taxon>Bacteroidota</taxon>
        <taxon>Bacteroidia</taxon>
        <taxon>Marinilabiliales</taxon>
        <taxon>Marinifilaceae</taxon>
        <taxon>Labilibaculum</taxon>
    </lineage>
</organism>
<sequence length="396" mass="45350">MNISEAEKQKLIHKIINDKTFSRSEMLRDLLSYLFKAHQNGEKVKAINIAIDLLQRKGELKENDETIARVYMHKLRTKLVDYYNKEGKTEKVIIEIPKGKYELIFQSATNGKNKSPKSVPFKTVLYLASLLLLLNLTILALFYGFPKHKPQNPIWAEYLSDQEDINLMLANPFFYTIRNLENDSTFVVRNFNINSEEELAKSPILFSQDKYENKESDISYFANNNVSSLPALFKALCTTSNKIHLKSGDKINLENIKANNTIAITSLKSIGIFREFLTQTSIRIPHKNSLSLSLITETDTLNYSAIKAYDDFYTDYAFIVKVPTPNGKVLSILSDSHSIGNKGLMELITSDNLEKVILSKYPQNKDFPTYFELLVKVSGYQEQNLNTEIIHFKSLD</sequence>
<proteinExistence type="predicted"/>
<gene>
    <name evidence="2" type="ORF">ALGA_2073</name>
</gene>
<reference evidence="2 3" key="1">
    <citation type="journal article" date="2018" name="Mar. Genomics">
        <title>Complete genome sequence of Marinifilaceae bacterium strain SPP2, isolated from the Antarctic marine sediment.</title>
        <authorList>
            <person name="Watanabe M."/>
            <person name="Kojima H."/>
            <person name="Fukui M."/>
        </authorList>
    </citation>
    <scope>NUCLEOTIDE SEQUENCE [LARGE SCALE GENOMIC DNA]</scope>
    <source>
        <strain evidence="2 3">SPP2</strain>
    </source>
</reference>
<protein>
    <submittedName>
        <fullName evidence="2">Uncharacterized protein</fullName>
    </submittedName>
</protein>
<evidence type="ECO:0000256" key="1">
    <source>
        <dbReference type="SAM" id="Phobius"/>
    </source>
</evidence>
<dbReference type="EMBL" id="AP018042">
    <property type="protein sequence ID" value="BAX80416.1"/>
    <property type="molecule type" value="Genomic_DNA"/>
</dbReference>
<keyword evidence="1" id="KW-0472">Membrane</keyword>
<feature type="transmembrane region" description="Helical" evidence="1">
    <location>
        <begin position="124"/>
        <end position="145"/>
    </location>
</feature>
<dbReference type="Proteomes" id="UP000218267">
    <property type="component" value="Chromosome"/>
</dbReference>
<name>A0A1Y1CJ51_9BACT</name>
<reference evidence="3" key="2">
    <citation type="journal article" date="2020" name="Antonie Van Leeuwenhoek">
        <title>Labilibaculum antarcticum sp. nov., a novel facultative anaerobic, psychrotorelant bacterium isolated from marine sediment of Antarctica.</title>
        <authorList>
            <person name="Watanabe M."/>
            <person name="Kojima H."/>
            <person name="Fukui M."/>
        </authorList>
    </citation>
    <scope>NUCLEOTIDE SEQUENCE [LARGE SCALE GENOMIC DNA]</scope>
    <source>
        <strain evidence="3">SPP2</strain>
    </source>
</reference>
<dbReference type="KEGG" id="mbas:ALGA_2073"/>
<keyword evidence="3" id="KW-1185">Reference proteome</keyword>
<dbReference type="AlphaFoldDB" id="A0A1Y1CJ51"/>
<keyword evidence="1" id="KW-0812">Transmembrane</keyword>